<dbReference type="InterPro" id="IPR012338">
    <property type="entry name" value="Beta-lactam/transpept-like"/>
</dbReference>
<dbReference type="InterPro" id="IPR050515">
    <property type="entry name" value="Beta-lactam/transpept"/>
</dbReference>
<reference evidence="4 5" key="1">
    <citation type="submission" date="2018-08" db="EMBL/GenBank/DDBJ databases">
        <title>Actinomadura jelena sp. nov., a novel Actinomycete isolated from soil in Chad.</title>
        <authorList>
            <person name="Shi L."/>
        </authorList>
    </citation>
    <scope>NUCLEOTIDE SEQUENCE [LARGE SCALE GENOMIC DNA]</scope>
    <source>
        <strain evidence="4 5">NEAU-G17</strain>
    </source>
</reference>
<dbReference type="InterPro" id="IPR054120">
    <property type="entry name" value="PBPA_dimer"/>
</dbReference>
<feature type="transmembrane region" description="Helical" evidence="1">
    <location>
        <begin position="12"/>
        <end position="31"/>
    </location>
</feature>
<dbReference type="PANTHER" id="PTHR30627">
    <property type="entry name" value="PEPTIDOGLYCAN D,D-TRANSPEPTIDASE"/>
    <property type="match status" value="1"/>
</dbReference>
<keyword evidence="5" id="KW-1185">Reference proteome</keyword>
<dbReference type="GO" id="GO:0005886">
    <property type="term" value="C:plasma membrane"/>
    <property type="evidence" value="ECO:0007669"/>
    <property type="project" value="TreeGrafter"/>
</dbReference>
<gene>
    <name evidence="4" type="ORF">DZF91_33270</name>
</gene>
<dbReference type="GO" id="GO:0071972">
    <property type="term" value="F:peptidoglycan L,D-transpeptidase activity"/>
    <property type="evidence" value="ECO:0007669"/>
    <property type="project" value="TreeGrafter"/>
</dbReference>
<dbReference type="Pfam" id="PF00905">
    <property type="entry name" value="Transpeptidase"/>
    <property type="match status" value="1"/>
</dbReference>
<evidence type="ECO:0000313" key="5">
    <source>
        <dbReference type="Proteomes" id="UP000261811"/>
    </source>
</evidence>
<dbReference type="OrthoDB" id="9766847at2"/>
<keyword evidence="1" id="KW-0472">Membrane</keyword>
<sequence length="484" mass="50499">MSSGSTNKALRWTWVITLVMVLALLVNITYVQGFQAQSLRDDPLNTRQFADRDAIARGPIVAGGERIAWSDAVAKNRYQRRYKDSEVFSPVTGYFSKFSQTQLESSENHILDGTDARLKTTSLVDRILGRKVPGGTVETTVDPAAQRAAYQALAGSGARRAAAVALDPRTGAILTLASYPSYDANQVSGPDAEQAQRVFERLNKNPLKPLLSKATGELFPPGSTFKTVVAAAGLAGGATKDSAVRAGRSYRPRGAGQAINNDAGDIGGACDNASIPLITAYAQSCNTTFAFMGAEQPGNSGVADQAARFGFAKKIEYDRGLSSAVSSFPRTDQPSLSALGSIGQGSTVATPLQMAVVAAAVVNDGKVMRPHLVNRLRGADGSVVQSAAHESMGQALSADQAAQLRDMMGEVVRSGTGKSLQGTSVGGGKTGTADIEGVSYNDRWFIGFGPGANPRYAVAVMTEAPGYGIESGPIAAKIIDALGG</sequence>
<dbReference type="RefSeq" id="WP_117361015.1">
    <property type="nucleotide sequence ID" value="NZ_QURH01000979.1"/>
</dbReference>
<evidence type="ECO:0000259" key="3">
    <source>
        <dbReference type="Pfam" id="PF21922"/>
    </source>
</evidence>
<dbReference type="GO" id="GO:0008658">
    <property type="term" value="F:penicillin binding"/>
    <property type="evidence" value="ECO:0007669"/>
    <property type="project" value="InterPro"/>
</dbReference>
<dbReference type="Gene3D" id="3.40.710.10">
    <property type="entry name" value="DD-peptidase/beta-lactamase superfamily"/>
    <property type="match status" value="1"/>
</dbReference>
<keyword evidence="1" id="KW-0812">Transmembrane</keyword>
<evidence type="ECO:0000259" key="2">
    <source>
        <dbReference type="Pfam" id="PF00905"/>
    </source>
</evidence>
<dbReference type="Gene3D" id="3.90.1310.10">
    <property type="entry name" value="Penicillin-binding protein 2a (Domain 2)"/>
    <property type="match status" value="1"/>
</dbReference>
<accession>A0A372JC08</accession>
<dbReference type="GO" id="GO:0071555">
    <property type="term" value="P:cell wall organization"/>
    <property type="evidence" value="ECO:0007669"/>
    <property type="project" value="TreeGrafter"/>
</dbReference>
<dbReference type="SUPFAM" id="SSF56601">
    <property type="entry name" value="beta-lactamase/transpeptidase-like"/>
    <property type="match status" value="1"/>
</dbReference>
<dbReference type="InterPro" id="IPR001460">
    <property type="entry name" value="PCN-bd_Tpept"/>
</dbReference>
<dbReference type="EMBL" id="QURH01000979">
    <property type="protein sequence ID" value="RFU37356.1"/>
    <property type="molecule type" value="Genomic_DNA"/>
</dbReference>
<protein>
    <submittedName>
        <fullName evidence="4">Uncharacterized protein</fullName>
    </submittedName>
</protein>
<dbReference type="AlphaFoldDB" id="A0A372JC08"/>
<feature type="domain" description="Penicillin-binding protein transpeptidase" evidence="2">
    <location>
        <begin position="162"/>
        <end position="479"/>
    </location>
</feature>
<organism evidence="4 5">
    <name type="scientific">Actinomadura logoneensis</name>
    <dbReference type="NCBI Taxonomy" id="2293572"/>
    <lineage>
        <taxon>Bacteria</taxon>
        <taxon>Bacillati</taxon>
        <taxon>Actinomycetota</taxon>
        <taxon>Actinomycetes</taxon>
        <taxon>Streptosporangiales</taxon>
        <taxon>Thermomonosporaceae</taxon>
        <taxon>Actinomadura</taxon>
    </lineage>
</organism>
<dbReference type="PANTHER" id="PTHR30627:SF24">
    <property type="entry name" value="PENICILLIN-BINDING PROTEIN 4B"/>
    <property type="match status" value="1"/>
</dbReference>
<keyword evidence="1" id="KW-1133">Transmembrane helix</keyword>
<comment type="caution">
    <text evidence="4">The sequence shown here is derived from an EMBL/GenBank/DDBJ whole genome shotgun (WGS) entry which is preliminary data.</text>
</comment>
<name>A0A372JC08_9ACTN</name>
<feature type="domain" description="Penicillin binding protein A dimerisation" evidence="3">
    <location>
        <begin position="57"/>
        <end position="137"/>
    </location>
</feature>
<dbReference type="Pfam" id="PF21922">
    <property type="entry name" value="PBP_dimer_2"/>
    <property type="match status" value="1"/>
</dbReference>
<proteinExistence type="predicted"/>
<evidence type="ECO:0000313" key="4">
    <source>
        <dbReference type="EMBL" id="RFU37356.1"/>
    </source>
</evidence>
<evidence type="ECO:0000256" key="1">
    <source>
        <dbReference type="SAM" id="Phobius"/>
    </source>
</evidence>
<dbReference type="Proteomes" id="UP000261811">
    <property type="component" value="Unassembled WGS sequence"/>
</dbReference>